<protein>
    <submittedName>
        <fullName evidence="9">RNA polymerase sigma factor</fullName>
    </submittedName>
</protein>
<feature type="compositionally biased region" description="Low complexity" evidence="6">
    <location>
        <begin position="9"/>
        <end position="22"/>
    </location>
</feature>
<dbReference type="PANTHER" id="PTHR43133:SF52">
    <property type="entry name" value="ECF RNA POLYMERASE SIGMA FACTOR SIGL"/>
    <property type="match status" value="1"/>
</dbReference>
<proteinExistence type="inferred from homology"/>
<dbReference type="Pfam" id="PF04542">
    <property type="entry name" value="Sigma70_r2"/>
    <property type="match status" value="1"/>
</dbReference>
<dbReference type="InterPro" id="IPR013249">
    <property type="entry name" value="RNA_pol_sigma70_r4_t2"/>
</dbReference>
<dbReference type="EMBL" id="CP032630">
    <property type="protein sequence ID" value="AYF97605.1"/>
    <property type="molecule type" value="Genomic_DNA"/>
</dbReference>
<dbReference type="Pfam" id="PF08281">
    <property type="entry name" value="Sigma70_r4_2"/>
    <property type="match status" value="1"/>
</dbReference>
<keyword evidence="3" id="KW-0731">Sigma factor</keyword>
<dbReference type="GO" id="GO:0006352">
    <property type="term" value="P:DNA-templated transcription initiation"/>
    <property type="evidence" value="ECO:0007669"/>
    <property type="project" value="InterPro"/>
</dbReference>
<reference evidence="10" key="1">
    <citation type="submission" date="2018-09" db="EMBL/GenBank/DDBJ databases">
        <title>Genome sequencing of strain 2DFWR-13.</title>
        <authorList>
            <person name="Heo J."/>
            <person name="Kim S.-J."/>
            <person name="Kwon S.-W."/>
        </authorList>
    </citation>
    <scope>NUCLEOTIDE SEQUENCE [LARGE SCALE GENOMIC DNA]</scope>
    <source>
        <strain evidence="10">2DFWR-13</strain>
    </source>
</reference>
<evidence type="ECO:0000256" key="4">
    <source>
        <dbReference type="ARBA" id="ARBA00023125"/>
    </source>
</evidence>
<dbReference type="PANTHER" id="PTHR43133">
    <property type="entry name" value="RNA POLYMERASE ECF-TYPE SIGMA FACTO"/>
    <property type="match status" value="1"/>
</dbReference>
<accession>A0A387B8U4</accession>
<dbReference type="GO" id="GO:0016987">
    <property type="term" value="F:sigma factor activity"/>
    <property type="evidence" value="ECO:0007669"/>
    <property type="project" value="UniProtKB-KW"/>
</dbReference>
<feature type="domain" description="RNA polymerase sigma factor 70 region 4 type 2" evidence="8">
    <location>
        <begin position="146"/>
        <end position="196"/>
    </location>
</feature>
<dbReference type="SUPFAM" id="SSF88946">
    <property type="entry name" value="Sigma2 domain of RNA polymerase sigma factors"/>
    <property type="match status" value="1"/>
</dbReference>
<dbReference type="InterPro" id="IPR013325">
    <property type="entry name" value="RNA_pol_sigma_r2"/>
</dbReference>
<dbReference type="InterPro" id="IPR013324">
    <property type="entry name" value="RNA_pol_sigma_r3/r4-like"/>
</dbReference>
<gene>
    <name evidence="9" type="ORF">D7I47_04560</name>
</gene>
<dbReference type="GO" id="GO:0003677">
    <property type="term" value="F:DNA binding"/>
    <property type="evidence" value="ECO:0007669"/>
    <property type="project" value="UniProtKB-KW"/>
</dbReference>
<organism evidence="9 10">
    <name type="scientific">Protaetiibacter intestinalis</name>
    <dbReference type="NCBI Taxonomy" id="2419774"/>
    <lineage>
        <taxon>Bacteria</taxon>
        <taxon>Bacillati</taxon>
        <taxon>Actinomycetota</taxon>
        <taxon>Actinomycetes</taxon>
        <taxon>Micrococcales</taxon>
        <taxon>Microbacteriaceae</taxon>
        <taxon>Protaetiibacter</taxon>
    </lineage>
</organism>
<dbReference type="Proteomes" id="UP000278886">
    <property type="component" value="Chromosome"/>
</dbReference>
<dbReference type="Gene3D" id="1.10.1740.10">
    <property type="match status" value="1"/>
</dbReference>
<dbReference type="InterPro" id="IPR014284">
    <property type="entry name" value="RNA_pol_sigma-70_dom"/>
</dbReference>
<keyword evidence="4" id="KW-0238">DNA-binding</keyword>
<evidence type="ECO:0000256" key="6">
    <source>
        <dbReference type="SAM" id="MobiDB-lite"/>
    </source>
</evidence>
<dbReference type="InterPro" id="IPR039425">
    <property type="entry name" value="RNA_pol_sigma-70-like"/>
</dbReference>
<evidence type="ECO:0000313" key="9">
    <source>
        <dbReference type="EMBL" id="AYF97605.1"/>
    </source>
</evidence>
<sequence>MRRAKTEFPSSPHGPGTPGSESIRYPCQPEAPLARRRDVSTAVAEGTQVDLDAFVAGEYPKVVAAVGLITGNRQDAADAVQDALVGFLAKPPARPVQNLAAWITVVAANRARDLRRSRAAESRAYAKVGTDDESLDAEFAGLDVDVKAALVSLPEQQKQVCVLHYLLDQSVEQIAEGLGVSTGTVKTQLHRARKALATRLGRNRGEEEHDG</sequence>
<evidence type="ECO:0000256" key="3">
    <source>
        <dbReference type="ARBA" id="ARBA00023082"/>
    </source>
</evidence>
<evidence type="ECO:0000259" key="7">
    <source>
        <dbReference type="Pfam" id="PF04542"/>
    </source>
</evidence>
<evidence type="ECO:0000256" key="1">
    <source>
        <dbReference type="ARBA" id="ARBA00010641"/>
    </source>
</evidence>
<evidence type="ECO:0000259" key="8">
    <source>
        <dbReference type="Pfam" id="PF08281"/>
    </source>
</evidence>
<dbReference type="AlphaFoldDB" id="A0A387B8U4"/>
<keyword evidence="5" id="KW-0804">Transcription</keyword>
<name>A0A387B8U4_9MICO</name>
<dbReference type="Gene3D" id="1.10.10.10">
    <property type="entry name" value="Winged helix-like DNA-binding domain superfamily/Winged helix DNA-binding domain"/>
    <property type="match status" value="1"/>
</dbReference>
<dbReference type="NCBIfam" id="TIGR02937">
    <property type="entry name" value="sigma70-ECF"/>
    <property type="match status" value="1"/>
</dbReference>
<evidence type="ECO:0000256" key="5">
    <source>
        <dbReference type="ARBA" id="ARBA00023163"/>
    </source>
</evidence>
<evidence type="ECO:0000313" key="10">
    <source>
        <dbReference type="Proteomes" id="UP000278886"/>
    </source>
</evidence>
<dbReference type="SUPFAM" id="SSF88659">
    <property type="entry name" value="Sigma3 and sigma4 domains of RNA polymerase sigma factors"/>
    <property type="match status" value="1"/>
</dbReference>
<keyword evidence="10" id="KW-1185">Reference proteome</keyword>
<feature type="domain" description="RNA polymerase sigma-70 region 2" evidence="7">
    <location>
        <begin position="58"/>
        <end position="119"/>
    </location>
</feature>
<comment type="similarity">
    <text evidence="1">Belongs to the sigma-70 factor family. ECF subfamily.</text>
</comment>
<dbReference type="CDD" id="cd06171">
    <property type="entry name" value="Sigma70_r4"/>
    <property type="match status" value="1"/>
</dbReference>
<dbReference type="KEGG" id="lyd:D7I47_04560"/>
<feature type="region of interest" description="Disordered" evidence="6">
    <location>
        <begin position="1"/>
        <end position="28"/>
    </location>
</feature>
<dbReference type="InterPro" id="IPR036388">
    <property type="entry name" value="WH-like_DNA-bd_sf"/>
</dbReference>
<evidence type="ECO:0000256" key="2">
    <source>
        <dbReference type="ARBA" id="ARBA00023015"/>
    </source>
</evidence>
<keyword evidence="2" id="KW-0805">Transcription regulation</keyword>
<dbReference type="InterPro" id="IPR007627">
    <property type="entry name" value="RNA_pol_sigma70_r2"/>
</dbReference>